<dbReference type="Proteomes" id="UP000244248">
    <property type="component" value="Unassembled WGS sequence"/>
</dbReference>
<feature type="signal peptide" evidence="1">
    <location>
        <begin position="1"/>
        <end position="20"/>
    </location>
</feature>
<organism evidence="2 3">
    <name type="scientific">Stenotrophobium rhamnosiphilum</name>
    <dbReference type="NCBI Taxonomy" id="2029166"/>
    <lineage>
        <taxon>Bacteria</taxon>
        <taxon>Pseudomonadati</taxon>
        <taxon>Pseudomonadota</taxon>
        <taxon>Gammaproteobacteria</taxon>
        <taxon>Nevskiales</taxon>
        <taxon>Nevskiaceae</taxon>
        <taxon>Stenotrophobium</taxon>
    </lineage>
</organism>
<evidence type="ECO:0008006" key="4">
    <source>
        <dbReference type="Google" id="ProtNLM"/>
    </source>
</evidence>
<gene>
    <name evidence="2" type="ORF">CJD38_08780</name>
</gene>
<comment type="caution">
    <text evidence="2">The sequence shown here is derived from an EMBL/GenBank/DDBJ whole genome shotgun (WGS) entry which is preliminary data.</text>
</comment>
<sequence length="164" mass="17949">MRKLLAVAAVCLVLPLGVSAGMKPGQWEVTSKVDLGKNMPQIPQLTPQQIEQMRQLGIELPSIGPGGAISMQTCVSQKDAENGYPPMDERVQRDCKVQDLKRNGKRTTLKVVCNGEMQGTGDVEFIENSPEHYSSKFHLVGTTHGRSIDMNNSAEGRWLGPTCK</sequence>
<evidence type="ECO:0000256" key="1">
    <source>
        <dbReference type="SAM" id="SignalP"/>
    </source>
</evidence>
<keyword evidence="1" id="KW-0732">Signal</keyword>
<dbReference type="RefSeq" id="WP_107939969.1">
    <property type="nucleotide sequence ID" value="NZ_QANS01000003.1"/>
</dbReference>
<name>A0A2T5MFU0_9GAMM</name>
<reference evidence="2 3" key="1">
    <citation type="submission" date="2018-04" db="EMBL/GenBank/DDBJ databases">
        <title>Novel species isolated from glacier.</title>
        <authorList>
            <person name="Liu Q."/>
            <person name="Xin Y.-H."/>
        </authorList>
    </citation>
    <scope>NUCLEOTIDE SEQUENCE [LARGE SCALE GENOMIC DNA]</scope>
    <source>
        <strain evidence="2 3">GT1R17</strain>
    </source>
</reference>
<evidence type="ECO:0000313" key="2">
    <source>
        <dbReference type="EMBL" id="PTU31426.1"/>
    </source>
</evidence>
<keyword evidence="3" id="KW-1185">Reference proteome</keyword>
<dbReference type="AlphaFoldDB" id="A0A2T5MFU0"/>
<proteinExistence type="predicted"/>
<dbReference type="InterPro" id="IPR022061">
    <property type="entry name" value="DUF3617"/>
</dbReference>
<dbReference type="OrthoDB" id="7003228at2"/>
<dbReference type="EMBL" id="QANS01000003">
    <property type="protein sequence ID" value="PTU31426.1"/>
    <property type="molecule type" value="Genomic_DNA"/>
</dbReference>
<feature type="chain" id="PRO_5015561541" description="DUF3617 domain-containing protein" evidence="1">
    <location>
        <begin position="21"/>
        <end position="164"/>
    </location>
</feature>
<accession>A0A2T5MFU0</accession>
<evidence type="ECO:0000313" key="3">
    <source>
        <dbReference type="Proteomes" id="UP000244248"/>
    </source>
</evidence>
<dbReference type="Pfam" id="PF12276">
    <property type="entry name" value="DUF3617"/>
    <property type="match status" value="1"/>
</dbReference>
<protein>
    <recommendedName>
        <fullName evidence="4">DUF3617 domain-containing protein</fullName>
    </recommendedName>
</protein>